<dbReference type="EMBL" id="JAIWQS010000008">
    <property type="protein sequence ID" value="KAJ8899857.1"/>
    <property type="molecule type" value="Genomic_DNA"/>
</dbReference>
<dbReference type="PANTHER" id="PTHR48097:SF9">
    <property type="entry name" value="L-THREONINE ALDOLASE"/>
    <property type="match status" value="1"/>
</dbReference>
<comment type="caution">
    <text evidence="6">The sequence shown here is derived from an EMBL/GenBank/DDBJ whole genome shotgun (WGS) entry which is preliminary data.</text>
</comment>
<dbReference type="AlphaFoldDB" id="A0AAV8UF45"/>
<feature type="domain" description="Aromatic amino acid beta-eliminating lyase/threonine aldolase" evidence="5">
    <location>
        <begin position="7"/>
        <end position="154"/>
    </location>
</feature>
<organism evidence="6 7">
    <name type="scientific">Erythroxylum novogranatense</name>
    <dbReference type="NCBI Taxonomy" id="1862640"/>
    <lineage>
        <taxon>Eukaryota</taxon>
        <taxon>Viridiplantae</taxon>
        <taxon>Streptophyta</taxon>
        <taxon>Embryophyta</taxon>
        <taxon>Tracheophyta</taxon>
        <taxon>Spermatophyta</taxon>
        <taxon>Magnoliopsida</taxon>
        <taxon>eudicotyledons</taxon>
        <taxon>Gunneridae</taxon>
        <taxon>Pentapetalae</taxon>
        <taxon>rosids</taxon>
        <taxon>fabids</taxon>
        <taxon>Malpighiales</taxon>
        <taxon>Erythroxylaceae</taxon>
        <taxon>Erythroxylum</taxon>
    </lineage>
</organism>
<dbReference type="InterPro" id="IPR015421">
    <property type="entry name" value="PyrdxlP-dep_Trfase_major"/>
</dbReference>
<dbReference type="Proteomes" id="UP001159364">
    <property type="component" value="Linkage Group LG08"/>
</dbReference>
<comment type="similarity">
    <text evidence="2">Belongs to the threonine aldolase family.</text>
</comment>
<evidence type="ECO:0000259" key="5">
    <source>
        <dbReference type="Pfam" id="PF01212"/>
    </source>
</evidence>
<comment type="cofactor">
    <cofactor evidence="1">
        <name>pyridoxal 5'-phosphate</name>
        <dbReference type="ChEBI" id="CHEBI:597326"/>
    </cofactor>
</comment>
<dbReference type="PANTHER" id="PTHR48097">
    <property type="entry name" value="L-THREONINE ALDOLASE-RELATED"/>
    <property type="match status" value="1"/>
</dbReference>
<dbReference type="GO" id="GO:0008732">
    <property type="term" value="F:L-allo-threonine aldolase activity"/>
    <property type="evidence" value="ECO:0007669"/>
    <property type="project" value="TreeGrafter"/>
</dbReference>
<evidence type="ECO:0000256" key="1">
    <source>
        <dbReference type="ARBA" id="ARBA00001933"/>
    </source>
</evidence>
<feature type="compositionally biased region" description="Basic and acidic residues" evidence="4">
    <location>
        <begin position="303"/>
        <end position="314"/>
    </location>
</feature>
<evidence type="ECO:0000313" key="7">
    <source>
        <dbReference type="Proteomes" id="UP001159364"/>
    </source>
</evidence>
<sequence>MVTRLVDLRSDTVTKPNEAMRTAMANAKVDGAVLGDDPTAFPLFAPLGTMGNLISVPTHSDNSHIHIYENGGISTIGGVHARTVKNNNNGTMDINLIEAAIRVPAGTLVYPTTRLICLENSQANYGGRCLSVEYTDRAGESAKKHGLKLHIDGAEKVGVKVKYLYYNCIKKNLNKPIFNRTDRFIKIVNIIHCIQNHVRKFITFQLNYFDHQSELELQVHKIYKGEAENKRKSLDIYAFCRFLITFLPPLFALSYIQFLFNAYECRTETEANGNEGKRKFRIEISNQKTKHIANRTKNGNVESKTKCGSEQIRK</sequence>
<dbReference type="GO" id="GO:0006567">
    <property type="term" value="P:L-threonine catabolic process"/>
    <property type="evidence" value="ECO:0007669"/>
    <property type="project" value="TreeGrafter"/>
</dbReference>
<dbReference type="SUPFAM" id="SSF53383">
    <property type="entry name" value="PLP-dependent transferases"/>
    <property type="match status" value="1"/>
</dbReference>
<evidence type="ECO:0000256" key="4">
    <source>
        <dbReference type="SAM" id="MobiDB-lite"/>
    </source>
</evidence>
<dbReference type="GO" id="GO:0006545">
    <property type="term" value="P:glycine biosynthetic process"/>
    <property type="evidence" value="ECO:0007669"/>
    <property type="project" value="TreeGrafter"/>
</dbReference>
<proteinExistence type="inferred from homology"/>
<keyword evidence="3" id="KW-0663">Pyridoxal phosphate</keyword>
<dbReference type="Pfam" id="PF01212">
    <property type="entry name" value="Beta_elim_lyase"/>
    <property type="match status" value="1"/>
</dbReference>
<feature type="region of interest" description="Disordered" evidence="4">
    <location>
        <begin position="295"/>
        <end position="314"/>
    </location>
</feature>
<dbReference type="Gene3D" id="3.40.640.10">
    <property type="entry name" value="Type I PLP-dependent aspartate aminotransferase-like (Major domain)"/>
    <property type="match status" value="1"/>
</dbReference>
<protein>
    <recommendedName>
        <fullName evidence="5">Aromatic amino acid beta-eliminating lyase/threonine aldolase domain-containing protein</fullName>
    </recommendedName>
</protein>
<name>A0AAV8UF45_9ROSI</name>
<dbReference type="InterPro" id="IPR001597">
    <property type="entry name" value="ArAA_b-elim_lyase/Thr_aldolase"/>
</dbReference>
<evidence type="ECO:0000256" key="2">
    <source>
        <dbReference type="ARBA" id="ARBA00006966"/>
    </source>
</evidence>
<evidence type="ECO:0000313" key="6">
    <source>
        <dbReference type="EMBL" id="KAJ8899857.1"/>
    </source>
</evidence>
<keyword evidence="7" id="KW-1185">Reference proteome</keyword>
<dbReference type="GO" id="GO:0005829">
    <property type="term" value="C:cytosol"/>
    <property type="evidence" value="ECO:0007669"/>
    <property type="project" value="TreeGrafter"/>
</dbReference>
<dbReference type="InterPro" id="IPR015424">
    <property type="entry name" value="PyrdxlP-dep_Trfase"/>
</dbReference>
<evidence type="ECO:0000256" key="3">
    <source>
        <dbReference type="ARBA" id="ARBA00022898"/>
    </source>
</evidence>
<reference evidence="6 7" key="1">
    <citation type="submission" date="2021-09" db="EMBL/GenBank/DDBJ databases">
        <title>Genomic insights and catalytic innovation underlie evolution of tropane alkaloids biosynthesis.</title>
        <authorList>
            <person name="Wang Y.-J."/>
            <person name="Tian T."/>
            <person name="Huang J.-P."/>
            <person name="Huang S.-X."/>
        </authorList>
    </citation>
    <scope>NUCLEOTIDE SEQUENCE [LARGE SCALE GENOMIC DNA]</scope>
    <source>
        <strain evidence="6">KIB-2018</strain>
        <tissue evidence="6">Leaf</tissue>
    </source>
</reference>
<accession>A0AAV8UF45</accession>
<gene>
    <name evidence="6" type="ORF">K2173_019560</name>
</gene>